<reference evidence="4" key="2">
    <citation type="submission" date="2025-09" db="UniProtKB">
        <authorList>
            <consortium name="Ensembl"/>
        </authorList>
    </citation>
    <scope>IDENTIFICATION</scope>
</reference>
<dbReference type="AlphaFoldDB" id="A0A8C8YQ56"/>
<feature type="region of interest" description="Disordered" evidence="3">
    <location>
        <begin position="65"/>
        <end position="110"/>
    </location>
</feature>
<dbReference type="InterPro" id="IPR028205">
    <property type="entry name" value="LCE"/>
</dbReference>
<name>A0A8C8YQ56_PROSS</name>
<evidence type="ECO:0000256" key="2">
    <source>
        <dbReference type="ARBA" id="ARBA00023249"/>
    </source>
</evidence>
<feature type="region of interest" description="Disordered" evidence="3">
    <location>
        <begin position="1"/>
        <end position="21"/>
    </location>
</feature>
<evidence type="ECO:0000313" key="4">
    <source>
        <dbReference type="Ensembl" id="ENSPSMP00000007275.1"/>
    </source>
</evidence>
<keyword evidence="5" id="KW-1185">Reference proteome</keyword>
<feature type="compositionally biased region" description="Basic and acidic residues" evidence="3">
    <location>
        <begin position="1"/>
        <end position="11"/>
    </location>
</feature>
<protein>
    <submittedName>
        <fullName evidence="4">Uncharacterized protein</fullName>
    </submittedName>
</protein>
<feature type="compositionally biased region" description="Polar residues" evidence="3">
    <location>
        <begin position="69"/>
        <end position="78"/>
    </location>
</feature>
<dbReference type="Pfam" id="PF14672">
    <property type="entry name" value="LCE"/>
    <property type="match status" value="1"/>
</dbReference>
<proteinExistence type="inferred from homology"/>
<evidence type="ECO:0000256" key="1">
    <source>
        <dbReference type="ARBA" id="ARBA00006189"/>
    </source>
</evidence>
<comment type="similarity">
    <text evidence="1">Belongs to the LCE family.</text>
</comment>
<dbReference type="Ensembl" id="ENSPSMT00000008571.1">
    <property type="protein sequence ID" value="ENSPSMP00000007275.1"/>
    <property type="gene ID" value="ENSPSMG00000005426.1"/>
</dbReference>
<evidence type="ECO:0000313" key="5">
    <source>
        <dbReference type="Proteomes" id="UP000694414"/>
    </source>
</evidence>
<evidence type="ECO:0000256" key="3">
    <source>
        <dbReference type="SAM" id="MobiDB-lite"/>
    </source>
</evidence>
<reference evidence="4" key="1">
    <citation type="submission" date="2025-08" db="UniProtKB">
        <authorList>
            <consortium name="Ensembl"/>
        </authorList>
    </citation>
    <scope>IDENTIFICATION</scope>
</reference>
<accession>A0A8C8YQ56</accession>
<sequence>DRVPQAGREKAPPPSAPVPLRCPGSSSSLCLPYTSLLTAEESQGCWLQIRRESGCCLRRHLETSHRCRGQSQSDQSPGRSHCGERHGGDGLRNGLTEGLEGGQAGSPRTQ</sequence>
<organism evidence="4 5">
    <name type="scientific">Prolemur simus</name>
    <name type="common">Greater bamboo lemur</name>
    <name type="synonym">Hapalemur simus</name>
    <dbReference type="NCBI Taxonomy" id="1328070"/>
    <lineage>
        <taxon>Eukaryota</taxon>
        <taxon>Metazoa</taxon>
        <taxon>Chordata</taxon>
        <taxon>Craniata</taxon>
        <taxon>Vertebrata</taxon>
        <taxon>Euteleostomi</taxon>
        <taxon>Mammalia</taxon>
        <taxon>Eutheria</taxon>
        <taxon>Euarchontoglires</taxon>
        <taxon>Primates</taxon>
        <taxon>Strepsirrhini</taxon>
        <taxon>Lemuriformes</taxon>
        <taxon>Lemuridae</taxon>
        <taxon>Prolemur</taxon>
    </lineage>
</organism>
<dbReference type="GO" id="GO:0031424">
    <property type="term" value="P:keratinization"/>
    <property type="evidence" value="ECO:0007669"/>
    <property type="project" value="UniProtKB-KW"/>
</dbReference>
<dbReference type="Proteomes" id="UP000694414">
    <property type="component" value="Unplaced"/>
</dbReference>
<keyword evidence="2" id="KW-0417">Keratinization</keyword>